<dbReference type="RefSeq" id="WP_074021790.1">
    <property type="nucleotide sequence ID" value="NZ_CBCSEU010000094.1"/>
</dbReference>
<dbReference type="EMBL" id="MKGR01000049">
    <property type="protein sequence ID" value="OKP00712.1"/>
    <property type="molecule type" value="Genomic_DNA"/>
</dbReference>
<feature type="signal peptide" evidence="1">
    <location>
        <begin position="1"/>
        <end position="20"/>
    </location>
</feature>
<evidence type="ECO:0000313" key="3">
    <source>
        <dbReference type="Proteomes" id="UP000186277"/>
    </source>
</evidence>
<gene>
    <name evidence="2" type="ORF">Xentx_03506</name>
</gene>
<dbReference type="Proteomes" id="UP000186277">
    <property type="component" value="Unassembled WGS sequence"/>
</dbReference>
<name>A0A1Q5TKH6_9GAMM</name>
<proteinExistence type="predicted"/>
<keyword evidence="3" id="KW-1185">Reference proteome</keyword>
<keyword evidence="1" id="KW-0732">Signal</keyword>
<feature type="chain" id="PRO_5012140635" description="Lipoprotein" evidence="1">
    <location>
        <begin position="21"/>
        <end position="151"/>
    </location>
</feature>
<protein>
    <recommendedName>
        <fullName evidence="4">Lipoprotein</fullName>
    </recommendedName>
</protein>
<sequence>MKKYILLIPIMIALGCSACANDMKITKATHSLKPDNIVHKPLVLRTGGMMECGYGYVVGIWSNADRWYEWGVWLSKKGRSWHNSDTKFYWAYNMLNIGHDSGRFAYAAILAAQANGQMVQLLDDEKGHECDRWGTGHYRGPKFNSVQTWFP</sequence>
<accession>A0A1Q5TKH6</accession>
<dbReference type="AlphaFoldDB" id="A0A1Q5TKH6"/>
<evidence type="ECO:0000256" key="1">
    <source>
        <dbReference type="SAM" id="SignalP"/>
    </source>
</evidence>
<comment type="caution">
    <text evidence="2">The sequence shown here is derived from an EMBL/GenBank/DDBJ whole genome shotgun (WGS) entry which is preliminary data.</text>
</comment>
<evidence type="ECO:0008006" key="4">
    <source>
        <dbReference type="Google" id="ProtNLM"/>
    </source>
</evidence>
<evidence type="ECO:0000313" key="2">
    <source>
        <dbReference type="EMBL" id="OKP00712.1"/>
    </source>
</evidence>
<dbReference type="PROSITE" id="PS51257">
    <property type="entry name" value="PROKAR_LIPOPROTEIN"/>
    <property type="match status" value="1"/>
</dbReference>
<organism evidence="2 3">
    <name type="scientific">Xenorhabdus thuongxuanensis</name>
    <dbReference type="NCBI Taxonomy" id="1873484"/>
    <lineage>
        <taxon>Bacteria</taxon>
        <taxon>Pseudomonadati</taxon>
        <taxon>Pseudomonadota</taxon>
        <taxon>Gammaproteobacteria</taxon>
        <taxon>Enterobacterales</taxon>
        <taxon>Morganellaceae</taxon>
        <taxon>Xenorhabdus</taxon>
    </lineage>
</organism>
<reference evidence="2 3" key="1">
    <citation type="submission" date="2016-09" db="EMBL/GenBank/DDBJ databases">
        <title>Xenorhabdus thuongxuanensis sp. nov. and Xenorhabdus eapokensis sp. nov., isolated from Steinernema species.</title>
        <authorList>
            <person name="Kaempfer P."/>
            <person name="Tobias N.J."/>
            <person name="Phan Ke L."/>
            <person name="Bode H.B."/>
            <person name="Glaeser S.P."/>
        </authorList>
    </citation>
    <scope>NUCLEOTIDE SEQUENCE [LARGE SCALE GENOMIC DNA]</scope>
    <source>
        <strain evidence="2 3">30TX1</strain>
    </source>
</reference>